<dbReference type="InterPro" id="IPR047773">
    <property type="entry name" value="YHYH_dom_bact"/>
</dbReference>
<dbReference type="SMART" id="SM00894">
    <property type="entry name" value="Excalibur"/>
    <property type="match status" value="1"/>
</dbReference>
<comment type="caution">
    <text evidence="3">The sequence shown here is derived from an EMBL/GenBank/DDBJ whole genome shotgun (WGS) entry which is preliminary data.</text>
</comment>
<accession>A0A7X0MVZ9</accession>
<dbReference type="Proteomes" id="UP000528457">
    <property type="component" value="Unassembled WGS sequence"/>
</dbReference>
<proteinExistence type="predicted"/>
<dbReference type="RefSeq" id="WP_166847226.1">
    <property type="nucleotide sequence ID" value="NZ_JAAONY010000002.1"/>
</dbReference>
<dbReference type="InterPro" id="IPR008613">
    <property type="entry name" value="Excalibur_Ca-bd_domain"/>
</dbReference>
<dbReference type="Pfam" id="PF05901">
    <property type="entry name" value="Excalibur"/>
    <property type="match status" value="1"/>
</dbReference>
<dbReference type="NCBIfam" id="NF033223">
    <property type="entry name" value="YHYH_alt"/>
    <property type="match status" value="1"/>
</dbReference>
<organism evidence="3 4">
    <name type="scientific">Pseudoteredinibacter isoporae</name>
    <dbReference type="NCBI Taxonomy" id="570281"/>
    <lineage>
        <taxon>Bacteria</taxon>
        <taxon>Pseudomonadati</taxon>
        <taxon>Pseudomonadota</taxon>
        <taxon>Gammaproteobacteria</taxon>
        <taxon>Cellvibrionales</taxon>
        <taxon>Cellvibrionaceae</taxon>
        <taxon>Pseudoteredinibacter</taxon>
    </lineage>
</organism>
<feature type="region of interest" description="Disordered" evidence="1">
    <location>
        <begin position="74"/>
        <end position="95"/>
    </location>
</feature>
<evidence type="ECO:0000313" key="4">
    <source>
        <dbReference type="Proteomes" id="UP000528457"/>
    </source>
</evidence>
<evidence type="ECO:0000256" key="1">
    <source>
        <dbReference type="SAM" id="MobiDB-lite"/>
    </source>
</evidence>
<name>A0A7X0MVZ9_9GAMM</name>
<dbReference type="EMBL" id="JACHHT010000002">
    <property type="protein sequence ID" value="MBB6521913.1"/>
    <property type="molecule type" value="Genomic_DNA"/>
</dbReference>
<evidence type="ECO:0000259" key="2">
    <source>
        <dbReference type="SMART" id="SM00894"/>
    </source>
</evidence>
<feature type="region of interest" description="Disordered" evidence="1">
    <location>
        <begin position="34"/>
        <end position="57"/>
    </location>
</feature>
<gene>
    <name evidence="3" type="ORF">HNR48_002198</name>
</gene>
<feature type="domain" description="Excalibur calcium-binding" evidence="2">
    <location>
        <begin position="59"/>
        <end position="95"/>
    </location>
</feature>
<dbReference type="AlphaFoldDB" id="A0A7X0MVZ9"/>
<sequence>MKHWILFFAIVFVDFAVAHGGRLNSQGCHNNRKTGGYHCHRGSPSVKPAPKLKSKSSVSYRNCSEARAAGAAPIRRGQPGYGKHLDRDGDGIACE</sequence>
<evidence type="ECO:0000313" key="3">
    <source>
        <dbReference type="EMBL" id="MBB6521913.1"/>
    </source>
</evidence>
<protein>
    <recommendedName>
        <fullName evidence="2">Excalibur calcium-binding domain-containing protein</fullName>
    </recommendedName>
</protein>
<dbReference type="InParanoid" id="A0A7X0MVZ9"/>
<keyword evidence="4" id="KW-1185">Reference proteome</keyword>
<feature type="compositionally biased region" description="Basic and acidic residues" evidence="1">
    <location>
        <begin position="83"/>
        <end position="95"/>
    </location>
</feature>
<reference evidence="3 4" key="1">
    <citation type="submission" date="2020-08" db="EMBL/GenBank/DDBJ databases">
        <title>Genomic Encyclopedia of Type Strains, Phase IV (KMG-IV): sequencing the most valuable type-strain genomes for metagenomic binning, comparative biology and taxonomic classification.</title>
        <authorList>
            <person name="Goeker M."/>
        </authorList>
    </citation>
    <scope>NUCLEOTIDE SEQUENCE [LARGE SCALE GENOMIC DNA]</scope>
    <source>
        <strain evidence="3 4">DSM 22368</strain>
    </source>
</reference>